<evidence type="ECO:0000313" key="2">
    <source>
        <dbReference type="Proteomes" id="UP000004508"/>
    </source>
</evidence>
<name>D6U3G8_KTERA</name>
<dbReference type="Proteomes" id="UP000004508">
    <property type="component" value="Unassembled WGS sequence"/>
</dbReference>
<sequence>MVSHAQMRQAHAIASVGLSSYARLVEAMDKRSSSVALSAELRQVFDQPAGEQTLLEAYRFARRSAEWTGMTFAKVSWVWLLHQHSLLAAFQQ</sequence>
<accession>D6U3G8</accession>
<dbReference type="InParanoid" id="D6U3G8"/>
<dbReference type="RefSeq" id="WP_007921447.1">
    <property type="nucleotide sequence ID" value="NZ_ADVG01000004.1"/>
</dbReference>
<evidence type="ECO:0000313" key="1">
    <source>
        <dbReference type="EMBL" id="EFH82958.1"/>
    </source>
</evidence>
<dbReference type="EMBL" id="ADVG01000004">
    <property type="protein sequence ID" value="EFH82958.1"/>
    <property type="molecule type" value="Genomic_DNA"/>
</dbReference>
<proteinExistence type="predicted"/>
<keyword evidence="2" id="KW-1185">Reference proteome</keyword>
<reference evidence="1 2" key="1">
    <citation type="journal article" date="2011" name="Stand. Genomic Sci.">
        <title>Non-contiguous finished genome sequence and contextual data of the filamentous soil bacterium Ktedonobacter racemifer type strain (SOSP1-21).</title>
        <authorList>
            <person name="Chang Y.J."/>
            <person name="Land M."/>
            <person name="Hauser L."/>
            <person name="Chertkov O."/>
            <person name="Del Rio T.G."/>
            <person name="Nolan M."/>
            <person name="Copeland A."/>
            <person name="Tice H."/>
            <person name="Cheng J.F."/>
            <person name="Lucas S."/>
            <person name="Han C."/>
            <person name="Goodwin L."/>
            <person name="Pitluck S."/>
            <person name="Ivanova N."/>
            <person name="Ovchinikova G."/>
            <person name="Pati A."/>
            <person name="Chen A."/>
            <person name="Palaniappan K."/>
            <person name="Mavromatis K."/>
            <person name="Liolios K."/>
            <person name="Brettin T."/>
            <person name="Fiebig A."/>
            <person name="Rohde M."/>
            <person name="Abt B."/>
            <person name="Goker M."/>
            <person name="Detter J.C."/>
            <person name="Woyke T."/>
            <person name="Bristow J."/>
            <person name="Eisen J.A."/>
            <person name="Markowitz V."/>
            <person name="Hugenholtz P."/>
            <person name="Kyrpides N.C."/>
            <person name="Klenk H.P."/>
            <person name="Lapidus A."/>
        </authorList>
    </citation>
    <scope>NUCLEOTIDE SEQUENCE [LARGE SCALE GENOMIC DNA]</scope>
    <source>
        <strain evidence="2">DSM 44963</strain>
    </source>
</reference>
<comment type="caution">
    <text evidence="1">The sequence shown here is derived from an EMBL/GenBank/DDBJ whole genome shotgun (WGS) entry which is preliminary data.</text>
</comment>
<gene>
    <name evidence="1" type="ORF">Krac_3856</name>
</gene>
<organism evidence="1 2">
    <name type="scientific">Ktedonobacter racemifer DSM 44963</name>
    <dbReference type="NCBI Taxonomy" id="485913"/>
    <lineage>
        <taxon>Bacteria</taxon>
        <taxon>Bacillati</taxon>
        <taxon>Chloroflexota</taxon>
        <taxon>Ktedonobacteria</taxon>
        <taxon>Ktedonobacterales</taxon>
        <taxon>Ktedonobacteraceae</taxon>
        <taxon>Ktedonobacter</taxon>
    </lineage>
</organism>
<protein>
    <submittedName>
        <fullName evidence="1">Uncharacterized protein</fullName>
    </submittedName>
</protein>
<dbReference type="AlphaFoldDB" id="D6U3G8"/>